<comment type="caution">
    <text evidence="2">The sequence shown here is derived from an EMBL/GenBank/DDBJ whole genome shotgun (WGS) entry which is preliminary data.</text>
</comment>
<reference evidence="2 3" key="1">
    <citation type="submission" date="2024-02" db="EMBL/GenBank/DDBJ databases">
        <title>Deinococcus aluminii NBRC 112889.</title>
        <authorList>
            <person name="Ichikawa N."/>
            <person name="Katano-Makiyama Y."/>
            <person name="Hidaka K."/>
        </authorList>
    </citation>
    <scope>NUCLEOTIDE SEQUENCE [LARGE SCALE GENOMIC DNA]</scope>
    <source>
        <strain evidence="2 3">NBRC 112889</strain>
    </source>
</reference>
<dbReference type="Proteomes" id="UP001404956">
    <property type="component" value="Unassembled WGS sequence"/>
</dbReference>
<keyword evidence="1" id="KW-1133">Transmembrane helix</keyword>
<feature type="transmembrane region" description="Helical" evidence="1">
    <location>
        <begin position="52"/>
        <end position="69"/>
    </location>
</feature>
<proteinExistence type="predicted"/>
<feature type="transmembrane region" description="Helical" evidence="1">
    <location>
        <begin position="25"/>
        <end position="46"/>
    </location>
</feature>
<accession>A0ABP9XE18</accession>
<gene>
    <name evidence="2" type="ORF">Dalu01_02022</name>
</gene>
<feature type="transmembrane region" description="Helical" evidence="1">
    <location>
        <begin position="102"/>
        <end position="121"/>
    </location>
</feature>
<protein>
    <submittedName>
        <fullName evidence="2">Uncharacterized protein</fullName>
    </submittedName>
</protein>
<dbReference type="EMBL" id="BAABRV010000004">
    <property type="protein sequence ID" value="GAA5533615.1"/>
    <property type="molecule type" value="Genomic_DNA"/>
</dbReference>
<feature type="transmembrane region" description="Helical" evidence="1">
    <location>
        <begin position="133"/>
        <end position="156"/>
    </location>
</feature>
<sequence length="164" mass="17762">MNATLPQPPQTQPRPLAPLANRRRLVLMACGGYALFLLAVALDSAFGLPDGLMIALALVGMLLFIRGSIPLTKPSRLGLPGGRDHQMDERQWQRLSQSHVTAYRLLGALFLLAVLYFLVAAQNGFLPTPSTSFAWMSLYLGAAIFIPVLPAAILAWTEPDPPGE</sequence>
<evidence type="ECO:0000256" key="1">
    <source>
        <dbReference type="SAM" id="Phobius"/>
    </source>
</evidence>
<keyword evidence="3" id="KW-1185">Reference proteome</keyword>
<keyword evidence="1" id="KW-0812">Transmembrane</keyword>
<evidence type="ECO:0000313" key="3">
    <source>
        <dbReference type="Proteomes" id="UP001404956"/>
    </source>
</evidence>
<evidence type="ECO:0000313" key="2">
    <source>
        <dbReference type="EMBL" id="GAA5533615.1"/>
    </source>
</evidence>
<keyword evidence="1" id="KW-0472">Membrane</keyword>
<name>A0ABP9XE18_9DEIO</name>
<organism evidence="2 3">
    <name type="scientific">Deinococcus aluminii</name>
    <dbReference type="NCBI Taxonomy" id="1656885"/>
    <lineage>
        <taxon>Bacteria</taxon>
        <taxon>Thermotogati</taxon>
        <taxon>Deinococcota</taxon>
        <taxon>Deinococci</taxon>
        <taxon>Deinococcales</taxon>
        <taxon>Deinococcaceae</taxon>
        <taxon>Deinococcus</taxon>
    </lineage>
</organism>
<dbReference type="RefSeq" id="WP_345454155.1">
    <property type="nucleotide sequence ID" value="NZ_BAABRV010000004.1"/>
</dbReference>